<dbReference type="PROSITE" id="PS51257">
    <property type="entry name" value="PROKAR_LIPOPROTEIN"/>
    <property type="match status" value="1"/>
</dbReference>
<feature type="transmembrane region" description="Helical" evidence="1">
    <location>
        <begin position="299"/>
        <end position="321"/>
    </location>
</feature>
<evidence type="ECO:0000256" key="1">
    <source>
        <dbReference type="SAM" id="Phobius"/>
    </source>
</evidence>
<feature type="transmembrane region" description="Helical" evidence="1">
    <location>
        <begin position="180"/>
        <end position="210"/>
    </location>
</feature>
<dbReference type="PANTHER" id="PTHR38454">
    <property type="entry name" value="INTEGRAL MEMBRANE PROTEIN-RELATED"/>
    <property type="match status" value="1"/>
</dbReference>
<accession>A0A1T4LUB8</accession>
<keyword evidence="1" id="KW-0812">Transmembrane</keyword>
<feature type="transmembrane region" description="Helical" evidence="1">
    <location>
        <begin position="105"/>
        <end position="124"/>
    </location>
</feature>
<feature type="transmembrane region" description="Helical" evidence="1">
    <location>
        <begin position="415"/>
        <end position="436"/>
    </location>
</feature>
<evidence type="ECO:0000313" key="2">
    <source>
        <dbReference type="EMBL" id="SJZ58339.1"/>
    </source>
</evidence>
<dbReference type="InterPro" id="IPR018580">
    <property type="entry name" value="Uncharacterised_YfhO"/>
</dbReference>
<dbReference type="Pfam" id="PF09586">
    <property type="entry name" value="YfhO"/>
    <property type="match status" value="2"/>
</dbReference>
<protein>
    <submittedName>
        <fullName evidence="2">Membrane protein YfhO</fullName>
    </submittedName>
</protein>
<feature type="transmembrane region" description="Helical" evidence="1">
    <location>
        <begin position="328"/>
        <end position="345"/>
    </location>
</feature>
<feature type="transmembrane region" description="Helical" evidence="1">
    <location>
        <begin position="230"/>
        <end position="252"/>
    </location>
</feature>
<feature type="transmembrane region" description="Helical" evidence="1">
    <location>
        <begin position="736"/>
        <end position="755"/>
    </location>
</feature>
<keyword evidence="1" id="KW-1133">Transmembrane helix</keyword>
<feature type="transmembrane region" description="Helical" evidence="1">
    <location>
        <begin position="388"/>
        <end position="409"/>
    </location>
</feature>
<feature type="transmembrane region" description="Helical" evidence="1">
    <location>
        <begin position="443"/>
        <end position="464"/>
    </location>
</feature>
<dbReference type="OrthoDB" id="9772884at2"/>
<proteinExistence type="predicted"/>
<feature type="transmembrane region" description="Helical" evidence="1">
    <location>
        <begin position="144"/>
        <end position="168"/>
    </location>
</feature>
<dbReference type="Proteomes" id="UP000243297">
    <property type="component" value="Unassembled WGS sequence"/>
</dbReference>
<dbReference type="STRING" id="118967.SAMN02745191_1051"/>
<keyword evidence="3" id="KW-1185">Reference proteome</keyword>
<evidence type="ECO:0000313" key="3">
    <source>
        <dbReference type="Proteomes" id="UP000243297"/>
    </source>
</evidence>
<dbReference type="EMBL" id="FUWY01000002">
    <property type="protein sequence ID" value="SJZ58339.1"/>
    <property type="molecule type" value="Genomic_DNA"/>
</dbReference>
<sequence>MIKHEKKYLILLFLICTIIMGCYFGQYIFNNLPLEYGTDIRPQWYLFYEEFRNLMTNFLENKSLPFYSWSTFLGTNFFASKSYYLMGDIFSYIGLLFKIDFFQTALILEILKFYVAAFGMYYLLSQYNLKAKVKMIGAICYTFSGWAIFFSGQLVFLSFYAFVPLYFAGLENILQKKKPILYITFTSLCLFTNFYFFFTISFFTVIYYIYRYYIINESFNKFLKDTLITIGYYLIGVSITMILTLPTIYYILGNDRLGAFKEGLVFKDIQVYLHELVSIFVPNYLYIYNTNVFETNFHYSREICMYSGLITALLLPLILTIKTKFRTATLGVWICFLLILLFPRIGSAIHGFGDPSFRWTFFLILFNIITSSIILDKISEINLKIFKLSSTISFIILISIIPVSALITNQSLQNLTYQIVLFTIYAITLLIYVLIISKKPKHLLNILLIFTSIELLIGGTILYARKLNEISKIENYEFINKVSHVLQDYDNQLNEVLNSIEPVNPSQYFRVYIPHESLYWSYSHNMSMLYQLNGTMGYDSTYAPSINDLKALEPSIRDFESEWIFNIKDINLLNFLNVKYAIVTNESELPVGGNWRLLSNNFRYSFLIYRNDNYRDLGTTYSKIELIDNYSDSKSLSNTLYVNDNDFEDINALISSQETSILENIQYYDNQLTGYVYSDASSFMVITLPYDSGWKVKINGENVKTYKVNGGFIGIPIFEGDNQIEMYFTPQGFKEGAIISFIGILSFAAIIYLKVKKK</sequence>
<gene>
    <name evidence="2" type="ORF">SAMN02745191_1051</name>
</gene>
<name>A0A1T4LUB8_9FIRM</name>
<reference evidence="3" key="1">
    <citation type="submission" date="2017-02" db="EMBL/GenBank/DDBJ databases">
        <authorList>
            <person name="Varghese N."/>
            <person name="Submissions S."/>
        </authorList>
    </citation>
    <scope>NUCLEOTIDE SEQUENCE [LARGE SCALE GENOMIC DNA]</scope>
    <source>
        <strain evidence="3">ATCC 25662</strain>
    </source>
</reference>
<dbReference type="AlphaFoldDB" id="A0A1T4LUB8"/>
<feature type="transmembrane region" description="Helical" evidence="1">
    <location>
        <begin position="9"/>
        <end position="29"/>
    </location>
</feature>
<feature type="transmembrane region" description="Helical" evidence="1">
    <location>
        <begin position="357"/>
        <end position="376"/>
    </location>
</feature>
<dbReference type="RefSeq" id="WP_078711473.1">
    <property type="nucleotide sequence ID" value="NZ_FUWY01000002.1"/>
</dbReference>
<dbReference type="PANTHER" id="PTHR38454:SF1">
    <property type="entry name" value="INTEGRAL MEMBRANE PROTEIN"/>
    <property type="match status" value="1"/>
</dbReference>
<organism evidence="2 3">
    <name type="scientific">Anaerorhabdus furcosa</name>
    <dbReference type="NCBI Taxonomy" id="118967"/>
    <lineage>
        <taxon>Bacteria</taxon>
        <taxon>Bacillati</taxon>
        <taxon>Bacillota</taxon>
        <taxon>Erysipelotrichia</taxon>
        <taxon>Erysipelotrichales</taxon>
        <taxon>Erysipelotrichaceae</taxon>
        <taxon>Anaerorhabdus</taxon>
    </lineage>
</organism>
<keyword evidence="1" id="KW-0472">Membrane</keyword>